<dbReference type="InterPro" id="IPR036691">
    <property type="entry name" value="Endo/exonu/phosph_ase_sf"/>
</dbReference>
<sequence length="795" mass="91284">MGSRFVVESKVFELALIERRGKPQIFIEESKGRVSSWVRVGVESLGFLMEGLNHCIMDEKEDRWEREWKEQGKSYSLLRSLNRAGCFLCLGVTDSERKQYCIYILKGRGGKKGWASMAENLQLLRRSIDRKDNIQEEKVGGNLAVKRTFVEVVKRLICRDKSSVKVKVRRWRRFGEIGEISGNSWGLKGRTMGGLRLRFEHWSPKTGCREEEEQNNEVWVRIFETAKLEELQWARILVKMDGEAKLSMLEIGVEEEVYAFVLWWELRPSVKKIRFDSRKSGKERGMGREVIADWAQESTPMGSMRRACGPSSQRDFMSLKLKGVVNEGVGSEAGPSKRWAFDGNGSMLDGGERLVIWETKEIRKKREKAILSATDKALAEEAMRYDSSLRIEGKRGYRSSHLILYSFDRAPERESYDHSGVLGEINEVGPGVDDNGCWDLVEFTKDSNLARGVEWDSEMTKPQEIRRDKNSANVGGGGEKFRLGKILRLEGLGCGWGSGRFKNVEDEIVWVFTGVYGPFTKKERECLWEEIGVVRGIWDEPWCLGGDFNITLFQRERSRQGRITPTMMRFAYIIGDLGLVDFPLQRGVFTWSGGLNNQSWARLDRFLVSPSWLDQFNGVLQRRLPRPVSDHFPLLLEGGELRRGPSPFRFENMWLKEQEVREGIANAYQQMLSEDSGWKADIVRIQLDHISQQEAENLEILLSENEIHSTLIEMNGDKAPGLDGFTMAFWQSSWNFVKGEILEMFKKFHEQSSFLKNLNNTFLVLILKKWRRETVDFGDFRPISLFGGGAIQIAG</sequence>
<dbReference type="Gene3D" id="3.60.10.10">
    <property type="entry name" value="Endonuclease/exonuclease/phosphatase"/>
    <property type="match status" value="1"/>
</dbReference>
<dbReference type="InterPro" id="IPR005135">
    <property type="entry name" value="Endo/exonuclease/phosphatase"/>
</dbReference>
<proteinExistence type="predicted"/>
<comment type="caution">
    <text evidence="2">The sequence shown here is derived from an EMBL/GenBank/DDBJ whole genome shotgun (WGS) entry which is preliminary data.</text>
</comment>
<dbReference type="PANTHER" id="PTHR33710">
    <property type="entry name" value="BNAC02G09200D PROTEIN"/>
    <property type="match status" value="1"/>
</dbReference>
<organism evidence="2 3">
    <name type="scientific">Vitis vinifera</name>
    <name type="common">Grape</name>
    <dbReference type="NCBI Taxonomy" id="29760"/>
    <lineage>
        <taxon>Eukaryota</taxon>
        <taxon>Viridiplantae</taxon>
        <taxon>Streptophyta</taxon>
        <taxon>Embryophyta</taxon>
        <taxon>Tracheophyta</taxon>
        <taxon>Spermatophyta</taxon>
        <taxon>Magnoliopsida</taxon>
        <taxon>eudicotyledons</taxon>
        <taxon>Gunneridae</taxon>
        <taxon>Pentapetalae</taxon>
        <taxon>rosids</taxon>
        <taxon>Vitales</taxon>
        <taxon>Vitaceae</taxon>
        <taxon>Viteae</taxon>
        <taxon>Vitis</taxon>
    </lineage>
</organism>
<evidence type="ECO:0000259" key="1">
    <source>
        <dbReference type="Pfam" id="PF03372"/>
    </source>
</evidence>
<evidence type="ECO:0000313" key="3">
    <source>
        <dbReference type="Proteomes" id="UP000288805"/>
    </source>
</evidence>
<dbReference type="AlphaFoldDB" id="A0A438KCG1"/>
<dbReference type="GO" id="GO:0003824">
    <property type="term" value="F:catalytic activity"/>
    <property type="evidence" value="ECO:0007669"/>
    <property type="project" value="InterPro"/>
</dbReference>
<gene>
    <name evidence="2" type="ORF">CK203_007153</name>
</gene>
<dbReference type="Pfam" id="PF03372">
    <property type="entry name" value="Exo_endo_phos"/>
    <property type="match status" value="1"/>
</dbReference>
<protein>
    <recommendedName>
        <fullName evidence="1">Endonuclease/exonuclease/phosphatase domain-containing protein</fullName>
    </recommendedName>
</protein>
<reference evidence="2 3" key="1">
    <citation type="journal article" date="2018" name="PLoS Genet.">
        <title>Population sequencing reveals clonal diversity and ancestral inbreeding in the grapevine cultivar Chardonnay.</title>
        <authorList>
            <person name="Roach M.J."/>
            <person name="Johnson D.L."/>
            <person name="Bohlmann J."/>
            <person name="van Vuuren H.J."/>
            <person name="Jones S.J."/>
            <person name="Pretorius I.S."/>
            <person name="Schmidt S.A."/>
            <person name="Borneman A.R."/>
        </authorList>
    </citation>
    <scope>NUCLEOTIDE SEQUENCE [LARGE SCALE GENOMIC DNA]</scope>
    <source>
        <strain evidence="3">cv. Chardonnay</strain>
        <tissue evidence="2">Leaf</tissue>
    </source>
</reference>
<dbReference type="SUPFAM" id="SSF56219">
    <property type="entry name" value="DNase I-like"/>
    <property type="match status" value="1"/>
</dbReference>
<dbReference type="EMBL" id="QGNW01000010">
    <property type="protein sequence ID" value="RVX18912.1"/>
    <property type="molecule type" value="Genomic_DNA"/>
</dbReference>
<dbReference type="Proteomes" id="UP000288805">
    <property type="component" value="Unassembled WGS sequence"/>
</dbReference>
<feature type="domain" description="Endonuclease/exonuclease/phosphatase" evidence="1">
    <location>
        <begin position="539"/>
        <end position="631"/>
    </location>
</feature>
<evidence type="ECO:0000313" key="2">
    <source>
        <dbReference type="EMBL" id="RVX18912.1"/>
    </source>
</evidence>
<accession>A0A438KCG1</accession>
<dbReference type="PANTHER" id="PTHR33710:SF64">
    <property type="entry name" value="ENDONUCLEASE_EXONUCLEASE_PHOSPHATASE DOMAIN-CONTAINING PROTEIN"/>
    <property type="match status" value="1"/>
</dbReference>
<name>A0A438KCG1_VITVI</name>